<keyword evidence="1" id="KW-0472">Membrane</keyword>
<accession>A0A0C3QE72</accession>
<dbReference type="AlphaFoldDB" id="A0A0C3QE72"/>
<evidence type="ECO:0000313" key="2">
    <source>
        <dbReference type="EMBL" id="KIO24111.1"/>
    </source>
</evidence>
<evidence type="ECO:0000256" key="1">
    <source>
        <dbReference type="SAM" id="Phobius"/>
    </source>
</evidence>
<gene>
    <name evidence="2" type="ORF">M407DRAFT_103798</name>
</gene>
<dbReference type="HOGENOM" id="CLU_2795804_0_0_1"/>
<keyword evidence="1" id="KW-0812">Transmembrane</keyword>
<feature type="transmembrane region" description="Helical" evidence="1">
    <location>
        <begin position="21"/>
        <end position="43"/>
    </location>
</feature>
<protein>
    <submittedName>
        <fullName evidence="2">Uncharacterized protein</fullName>
    </submittedName>
</protein>
<keyword evidence="1" id="KW-1133">Transmembrane helix</keyword>
<reference evidence="3" key="2">
    <citation type="submission" date="2015-01" db="EMBL/GenBank/DDBJ databases">
        <title>Evolutionary Origins and Diversification of the Mycorrhizal Mutualists.</title>
        <authorList>
            <consortium name="DOE Joint Genome Institute"/>
            <consortium name="Mycorrhizal Genomics Consortium"/>
            <person name="Kohler A."/>
            <person name="Kuo A."/>
            <person name="Nagy L.G."/>
            <person name="Floudas D."/>
            <person name="Copeland A."/>
            <person name="Barry K.W."/>
            <person name="Cichocki N."/>
            <person name="Veneault-Fourrey C."/>
            <person name="LaButti K."/>
            <person name="Lindquist E.A."/>
            <person name="Lipzen A."/>
            <person name="Lundell T."/>
            <person name="Morin E."/>
            <person name="Murat C."/>
            <person name="Riley R."/>
            <person name="Ohm R."/>
            <person name="Sun H."/>
            <person name="Tunlid A."/>
            <person name="Henrissat B."/>
            <person name="Grigoriev I.V."/>
            <person name="Hibbett D.S."/>
            <person name="Martin F."/>
        </authorList>
    </citation>
    <scope>NUCLEOTIDE SEQUENCE [LARGE SCALE GENOMIC DNA]</scope>
    <source>
        <strain evidence="3">MUT 4182</strain>
    </source>
</reference>
<evidence type="ECO:0000313" key="3">
    <source>
        <dbReference type="Proteomes" id="UP000054248"/>
    </source>
</evidence>
<proteinExistence type="predicted"/>
<sequence>MSSHLSDSRRPRGLWDVHTTLGGVIGSVVFRFSFVVFVIALHVSSSDLPTDCRTPHLQLNRYYSLGIL</sequence>
<keyword evidence="3" id="KW-1185">Reference proteome</keyword>
<dbReference type="Proteomes" id="UP000054248">
    <property type="component" value="Unassembled WGS sequence"/>
</dbReference>
<reference evidence="2 3" key="1">
    <citation type="submission" date="2014-04" db="EMBL/GenBank/DDBJ databases">
        <authorList>
            <consortium name="DOE Joint Genome Institute"/>
            <person name="Kuo A."/>
            <person name="Girlanda M."/>
            <person name="Perotto S."/>
            <person name="Kohler A."/>
            <person name="Nagy L.G."/>
            <person name="Floudas D."/>
            <person name="Copeland A."/>
            <person name="Barry K.W."/>
            <person name="Cichocki N."/>
            <person name="Veneault-Fourrey C."/>
            <person name="LaButti K."/>
            <person name="Lindquist E.A."/>
            <person name="Lipzen A."/>
            <person name="Lundell T."/>
            <person name="Morin E."/>
            <person name="Murat C."/>
            <person name="Sun H."/>
            <person name="Tunlid A."/>
            <person name="Henrissat B."/>
            <person name="Grigoriev I.V."/>
            <person name="Hibbett D.S."/>
            <person name="Martin F."/>
            <person name="Nordberg H.P."/>
            <person name="Cantor M.N."/>
            <person name="Hua S.X."/>
        </authorList>
    </citation>
    <scope>NUCLEOTIDE SEQUENCE [LARGE SCALE GENOMIC DNA]</scope>
    <source>
        <strain evidence="2 3">MUT 4182</strain>
    </source>
</reference>
<dbReference type="EMBL" id="KN823068">
    <property type="protein sequence ID" value="KIO24111.1"/>
    <property type="molecule type" value="Genomic_DNA"/>
</dbReference>
<organism evidence="2 3">
    <name type="scientific">Tulasnella calospora MUT 4182</name>
    <dbReference type="NCBI Taxonomy" id="1051891"/>
    <lineage>
        <taxon>Eukaryota</taxon>
        <taxon>Fungi</taxon>
        <taxon>Dikarya</taxon>
        <taxon>Basidiomycota</taxon>
        <taxon>Agaricomycotina</taxon>
        <taxon>Agaricomycetes</taxon>
        <taxon>Cantharellales</taxon>
        <taxon>Tulasnellaceae</taxon>
        <taxon>Tulasnella</taxon>
    </lineage>
</organism>
<name>A0A0C3QE72_9AGAM</name>